<dbReference type="EMBL" id="JADFTS010000008">
    <property type="protein sequence ID" value="KAF9593369.1"/>
    <property type="molecule type" value="Genomic_DNA"/>
</dbReference>
<sequence length="533" mass="60956">MMQQHKLVQQSWQYYNTIESPLDMDVFMGDCEFSSSFTTTEDSSDVSSILSFPTMTADDLFPLPVYGDRISFMSPSEYYSPNSDDFGLISIDQVSSDEIENVFEWMQGVERSETSLPSENYIEEEYEGSLSSSTKFVDAAPEIISVQPSLVLPKEDMEMDNQLIIPPLLKAYGEAIENGQAELAEVILRCVKEKVGPMGSTVERFACYLFQALDKQGEYLKEESNKIYGEAFRAFYQILPYGRFAHLTANLAILEAIPHDVESIHIIDFDMGDGVQWPSLFEALGRGLAVRLTSIKWKGDCDSPQWNFEDTKRRLYTHAQSLGLKLRVEEMDMEEMVIEMMKMKTMNLKREWLVFNCTVGLPHMSRVRSRRVVTEFLKIAKDMIYSQVSNSRRGIITLAEGDGVEERMRNCSGYGSFLDGSLVHFHALFQSMEWHFPSHLTEARIAMECLFFAPYISSLPCLGKWEEIKEGGSALKSVTELESWKFSRENLFQAKEMVKEGNSMYSVKIEGMDENVMSLHWRGTSIVRVSSWR</sequence>
<dbReference type="PROSITE" id="PS50985">
    <property type="entry name" value="GRAS"/>
    <property type="match status" value="1"/>
</dbReference>
<evidence type="ECO:0000256" key="1">
    <source>
        <dbReference type="ARBA" id="ARBA00023015"/>
    </source>
</evidence>
<keyword evidence="1" id="KW-0805">Transcription regulation</keyword>
<comment type="caution">
    <text evidence="3">Lacks conserved residue(s) required for the propagation of feature annotation.</text>
</comment>
<organism evidence="4 5">
    <name type="scientific">Coptis chinensis</name>
    <dbReference type="NCBI Taxonomy" id="261450"/>
    <lineage>
        <taxon>Eukaryota</taxon>
        <taxon>Viridiplantae</taxon>
        <taxon>Streptophyta</taxon>
        <taxon>Embryophyta</taxon>
        <taxon>Tracheophyta</taxon>
        <taxon>Spermatophyta</taxon>
        <taxon>Magnoliopsida</taxon>
        <taxon>Ranunculales</taxon>
        <taxon>Ranunculaceae</taxon>
        <taxon>Coptidoideae</taxon>
        <taxon>Coptis</taxon>
    </lineage>
</organism>
<evidence type="ECO:0008006" key="6">
    <source>
        <dbReference type="Google" id="ProtNLM"/>
    </source>
</evidence>
<evidence type="ECO:0000313" key="5">
    <source>
        <dbReference type="Proteomes" id="UP000631114"/>
    </source>
</evidence>
<protein>
    <recommendedName>
        <fullName evidence="6">Nodulation signaling pathway 2-like protein</fullName>
    </recommendedName>
</protein>
<comment type="similarity">
    <text evidence="3">Belongs to the GRAS family.</text>
</comment>
<dbReference type="Proteomes" id="UP000631114">
    <property type="component" value="Unassembled WGS sequence"/>
</dbReference>
<dbReference type="AlphaFoldDB" id="A0A835H5P2"/>
<evidence type="ECO:0000256" key="3">
    <source>
        <dbReference type="PROSITE-ProRule" id="PRU01191"/>
    </source>
</evidence>
<name>A0A835H5P2_9MAGN</name>
<reference evidence="4 5" key="1">
    <citation type="submission" date="2020-10" db="EMBL/GenBank/DDBJ databases">
        <title>The Coptis chinensis genome and diversification of protoberbering-type alkaloids.</title>
        <authorList>
            <person name="Wang B."/>
            <person name="Shu S."/>
            <person name="Song C."/>
            <person name="Liu Y."/>
        </authorList>
    </citation>
    <scope>NUCLEOTIDE SEQUENCE [LARGE SCALE GENOMIC DNA]</scope>
    <source>
        <strain evidence="4">HL-2020</strain>
        <tissue evidence="4">Leaf</tissue>
    </source>
</reference>
<dbReference type="InterPro" id="IPR005202">
    <property type="entry name" value="TF_GRAS"/>
</dbReference>
<keyword evidence="5" id="KW-1185">Reference proteome</keyword>
<evidence type="ECO:0000313" key="4">
    <source>
        <dbReference type="EMBL" id="KAF9593369.1"/>
    </source>
</evidence>
<dbReference type="Pfam" id="PF03514">
    <property type="entry name" value="GRAS"/>
    <property type="match status" value="1"/>
</dbReference>
<feature type="region of interest" description="SAW" evidence="3">
    <location>
        <begin position="460"/>
        <end position="533"/>
    </location>
</feature>
<dbReference type="PANTHER" id="PTHR31636">
    <property type="entry name" value="OSJNBA0084A10.13 PROTEIN-RELATED"/>
    <property type="match status" value="1"/>
</dbReference>
<keyword evidence="2" id="KW-0804">Transcription</keyword>
<dbReference type="OrthoDB" id="1935022at2759"/>
<evidence type="ECO:0000256" key="2">
    <source>
        <dbReference type="ARBA" id="ARBA00023163"/>
    </source>
</evidence>
<comment type="caution">
    <text evidence="4">The sequence shown here is derived from an EMBL/GenBank/DDBJ whole genome shotgun (WGS) entry which is preliminary data.</text>
</comment>
<accession>A0A835H5P2</accession>
<gene>
    <name evidence="4" type="ORF">IFM89_022068</name>
</gene>
<feature type="short sequence motif" description="VHIID" evidence="3">
    <location>
        <begin position="264"/>
        <end position="268"/>
    </location>
</feature>
<proteinExistence type="inferred from homology"/>